<dbReference type="Gene3D" id="3.40.50.300">
    <property type="entry name" value="P-loop containing nucleotide triphosphate hydrolases"/>
    <property type="match status" value="1"/>
</dbReference>
<dbReference type="PANTHER" id="PTHR13696:SF69">
    <property type="entry name" value="PLASMID PARTITIONING PROTEIN-RELATED"/>
    <property type="match status" value="1"/>
</dbReference>
<dbReference type="AlphaFoldDB" id="A0AAU7NUB3"/>
<reference evidence="2 3" key="1">
    <citation type="journal article" date="2024" name="Microbiology">
        <title>Methylomarinum rosea sp. nov., a novel halophilic methanotrophic bacterium from the hypersaline Lake Elton.</title>
        <authorList>
            <person name="Suleimanov R.Z."/>
            <person name="Oshkin I.Y."/>
            <person name="Danilova O.V."/>
            <person name="Suzina N.E."/>
            <person name="Dedysh S.N."/>
        </authorList>
    </citation>
    <scope>NUCLEOTIDE SEQUENCE [LARGE SCALE GENOMIC DNA]</scope>
    <source>
        <strain evidence="2 3">Ch1-1</strain>
    </source>
</reference>
<gene>
    <name evidence="2" type="ORF">Q9L42_019710</name>
</gene>
<evidence type="ECO:0000313" key="2">
    <source>
        <dbReference type="EMBL" id="XBS20540.1"/>
    </source>
</evidence>
<dbReference type="EMBL" id="CP157743">
    <property type="protein sequence ID" value="XBS20540.1"/>
    <property type="molecule type" value="Genomic_DNA"/>
</dbReference>
<dbReference type="PANTHER" id="PTHR13696">
    <property type="entry name" value="P-LOOP CONTAINING NUCLEOSIDE TRIPHOSPHATE HYDROLASE"/>
    <property type="match status" value="1"/>
</dbReference>
<dbReference type="Pfam" id="PF13614">
    <property type="entry name" value="AAA_31"/>
    <property type="match status" value="1"/>
</dbReference>
<dbReference type="KEGG" id="mech:Q9L42_019710"/>
<feature type="domain" description="AAA" evidence="1">
    <location>
        <begin position="1"/>
        <end position="175"/>
    </location>
</feature>
<dbReference type="RefSeq" id="WP_349431680.1">
    <property type="nucleotide sequence ID" value="NZ_CP157743.1"/>
</dbReference>
<organism evidence="2 3">
    <name type="scientific">Methylomarinum roseum</name>
    <dbReference type="NCBI Taxonomy" id="3067653"/>
    <lineage>
        <taxon>Bacteria</taxon>
        <taxon>Pseudomonadati</taxon>
        <taxon>Pseudomonadota</taxon>
        <taxon>Gammaproteobacteria</taxon>
        <taxon>Methylococcales</taxon>
        <taxon>Methylococcaceae</taxon>
        <taxon>Methylomarinum</taxon>
    </lineage>
</organism>
<dbReference type="CDD" id="cd02042">
    <property type="entry name" value="ParAB_family"/>
    <property type="match status" value="1"/>
</dbReference>
<dbReference type="Proteomes" id="UP001225378">
    <property type="component" value="Chromosome"/>
</dbReference>
<dbReference type="InterPro" id="IPR050678">
    <property type="entry name" value="DNA_Partitioning_ATPase"/>
</dbReference>
<name>A0AAU7NUB3_9GAMM</name>
<protein>
    <submittedName>
        <fullName evidence="2">ParA family protein</fullName>
    </submittedName>
</protein>
<keyword evidence="3" id="KW-1185">Reference proteome</keyword>
<dbReference type="InterPro" id="IPR027417">
    <property type="entry name" value="P-loop_NTPase"/>
</dbReference>
<sequence length="267" mass="29420">MKVWSVSNQKGGVGKTTTVVTLGGLLSSWGFNTLLVDLDPHGSLTSYFKMNPDEMQASVYNLFHDASLKKKNSGPEPYIVKTEFDGISVLPASTAIATLDRQVASMGGMGLVISSALKKVANRYDYVIIDSPPMLGVLMINALAACDHLVIPVLSEYLALKGLDRMLHTIGMVFNSRKIPPHYTIVPTMFDKRTRAARESLSSLRMKYPDHVWKSFIPVDTKVREASQAATPLSLFVKESKAVEAYADLLELLLLDNQQHDKKMAMS</sequence>
<dbReference type="SUPFAM" id="SSF52540">
    <property type="entry name" value="P-loop containing nucleoside triphosphate hydrolases"/>
    <property type="match status" value="1"/>
</dbReference>
<evidence type="ECO:0000259" key="1">
    <source>
        <dbReference type="Pfam" id="PF13614"/>
    </source>
</evidence>
<dbReference type="InterPro" id="IPR025669">
    <property type="entry name" value="AAA_dom"/>
</dbReference>
<proteinExistence type="predicted"/>
<evidence type="ECO:0000313" key="3">
    <source>
        <dbReference type="Proteomes" id="UP001225378"/>
    </source>
</evidence>
<accession>A0AAU7NUB3</accession>